<evidence type="ECO:0000313" key="3">
    <source>
        <dbReference type="Proteomes" id="UP000784294"/>
    </source>
</evidence>
<name>A0A3S5AJF5_9PLAT</name>
<feature type="region of interest" description="Disordered" evidence="1">
    <location>
        <begin position="1"/>
        <end position="42"/>
    </location>
</feature>
<dbReference type="EMBL" id="CAAALY010257893">
    <property type="protein sequence ID" value="VEL38423.1"/>
    <property type="molecule type" value="Genomic_DNA"/>
</dbReference>
<keyword evidence="3" id="KW-1185">Reference proteome</keyword>
<organism evidence="2 3">
    <name type="scientific">Protopolystoma xenopodis</name>
    <dbReference type="NCBI Taxonomy" id="117903"/>
    <lineage>
        <taxon>Eukaryota</taxon>
        <taxon>Metazoa</taxon>
        <taxon>Spiralia</taxon>
        <taxon>Lophotrochozoa</taxon>
        <taxon>Platyhelminthes</taxon>
        <taxon>Monogenea</taxon>
        <taxon>Polyopisthocotylea</taxon>
        <taxon>Polystomatidea</taxon>
        <taxon>Polystomatidae</taxon>
        <taxon>Protopolystoma</taxon>
    </lineage>
</organism>
<sequence>MPPAGQQDHSLSDPHHSPDEADTVTVNCSSGDRPAKKQSSRIGYSLGRIFRKATPSTSASALGISTGGMSTNANNSAFIAPTFTSHTQSSTGIPTLSAANVYQPHHHHHHLLHHHLPYLYSQQPQQPAQMIHYHPGTGMLNTKRQLLQPANDPSTGRAYTHPAYLHQHHMHHMHHLHHHHLQSHLTGGPLERLMGTNSSFQTECGALAASGFEVEGTAKARKPACWPVEEIQGVGEKEGSAVVEPNQRFQADSLQVDRSAWQWGPAQAYPGSPSPQKGHHEAARGSLIRLFNKAMLYLFLYLTGQ</sequence>
<proteinExistence type="predicted"/>
<dbReference type="AlphaFoldDB" id="A0A3S5AJF5"/>
<evidence type="ECO:0000313" key="2">
    <source>
        <dbReference type="EMBL" id="VEL38423.1"/>
    </source>
</evidence>
<protein>
    <submittedName>
        <fullName evidence="2">Uncharacterized protein</fullName>
    </submittedName>
</protein>
<evidence type="ECO:0000256" key="1">
    <source>
        <dbReference type="SAM" id="MobiDB-lite"/>
    </source>
</evidence>
<dbReference type="Proteomes" id="UP000784294">
    <property type="component" value="Unassembled WGS sequence"/>
</dbReference>
<feature type="compositionally biased region" description="Basic and acidic residues" evidence="1">
    <location>
        <begin position="10"/>
        <end position="19"/>
    </location>
</feature>
<accession>A0A3S5AJF5</accession>
<comment type="caution">
    <text evidence="2">The sequence shown here is derived from an EMBL/GenBank/DDBJ whole genome shotgun (WGS) entry which is preliminary data.</text>
</comment>
<reference evidence="2" key="1">
    <citation type="submission" date="2018-11" db="EMBL/GenBank/DDBJ databases">
        <authorList>
            <consortium name="Pathogen Informatics"/>
        </authorList>
    </citation>
    <scope>NUCLEOTIDE SEQUENCE</scope>
</reference>
<gene>
    <name evidence="2" type="ORF">PXEA_LOCUS31863</name>
</gene>